<protein>
    <submittedName>
        <fullName evidence="1">Ubiquitin hydrolase</fullName>
    </submittedName>
</protein>
<dbReference type="AlphaFoldDB" id="K2MK26"/>
<gene>
    <name evidence="1" type="ORF">MOQ_010274</name>
</gene>
<reference evidence="1 2" key="1">
    <citation type="journal article" date="2012" name="BMC Genomics">
        <title>Comparative genomic analysis of human infective Trypanosoma cruzi lineages with the bat-restricted subspecies T. cruzi marinkellei.</title>
        <authorList>
            <person name="Franzen O."/>
            <person name="Talavera-Lopez C."/>
            <person name="Ochaya S."/>
            <person name="Butler C.E."/>
            <person name="Messenger L.A."/>
            <person name="Lewis M.D."/>
            <person name="Llewellyn M.S."/>
            <person name="Marinkelle C.J."/>
            <person name="Tyler K.M."/>
            <person name="Miles M.A."/>
            <person name="Andersson B."/>
        </authorList>
    </citation>
    <scope>NUCLEOTIDE SEQUENCE [LARGE SCALE GENOMIC DNA]</scope>
    <source>
        <strain evidence="1 2">B7</strain>
    </source>
</reference>
<name>K2MK26_TRYCR</name>
<keyword evidence="2" id="KW-1185">Reference proteome</keyword>
<organism evidence="1 2">
    <name type="scientific">Trypanosoma cruzi marinkellei</name>
    <dbReference type="NCBI Taxonomy" id="85056"/>
    <lineage>
        <taxon>Eukaryota</taxon>
        <taxon>Discoba</taxon>
        <taxon>Euglenozoa</taxon>
        <taxon>Kinetoplastea</taxon>
        <taxon>Metakinetoplastina</taxon>
        <taxon>Trypanosomatida</taxon>
        <taxon>Trypanosomatidae</taxon>
        <taxon>Trypanosoma</taxon>
        <taxon>Schizotrypanum</taxon>
    </lineage>
</organism>
<dbReference type="GO" id="GO:0016787">
    <property type="term" value="F:hydrolase activity"/>
    <property type="evidence" value="ECO:0007669"/>
    <property type="project" value="UniProtKB-KW"/>
</dbReference>
<evidence type="ECO:0000313" key="2">
    <source>
        <dbReference type="Proteomes" id="UP000007350"/>
    </source>
</evidence>
<comment type="caution">
    <text evidence="1">The sequence shown here is derived from an EMBL/GenBank/DDBJ whole genome shotgun (WGS) entry which is preliminary data.</text>
</comment>
<proteinExistence type="predicted"/>
<keyword evidence="1" id="KW-0378">Hydrolase</keyword>
<dbReference type="EMBL" id="AHKC01022546">
    <property type="protein sequence ID" value="EKF26049.1"/>
    <property type="molecule type" value="Genomic_DNA"/>
</dbReference>
<dbReference type="Proteomes" id="UP000007350">
    <property type="component" value="Unassembled WGS sequence"/>
</dbReference>
<dbReference type="OrthoDB" id="250649at2759"/>
<accession>K2MK26</accession>
<evidence type="ECO:0000313" key="1">
    <source>
        <dbReference type="EMBL" id="EKF26049.1"/>
    </source>
</evidence>
<sequence>MSCGFRFPRGEPRAVAAASAATRRTRAVLSSPHTRRCATAGGNGAMSTVTCKGFAATMPLPPASGGAGVGRSRAASRLPFSFELLSHSVLTERPPTPRRDTWGADEWEEAEGSGLQLASHAVTMGARPRVRDCRSRHAQLLSLEREQHRVVTDRLYQQVQKLSLKWTQEREAHASTTLSLFRTQMDVCILQEESARHAIAAAEAEERIGFMQLERSRELGGCHRERAETTKRMEFFSAARQKKPHIIYAYDSDLLRALQRSEAYIVHLERYCHEQLPCFSPSAFFASHYLHGSPCSETWSSTLAGTALDDDTASYVPLSQYIRTIM</sequence>